<name>A0A9Q0V0H2_SALPP</name>
<proteinExistence type="predicted"/>
<dbReference type="AlphaFoldDB" id="A0A9Q0V0H2"/>
<dbReference type="Proteomes" id="UP001151532">
    <property type="component" value="Chromosome 7"/>
</dbReference>
<comment type="caution">
    <text evidence="1">The sequence shown here is derived from an EMBL/GenBank/DDBJ whole genome shotgun (WGS) entry which is preliminary data.</text>
</comment>
<organism evidence="1 2">
    <name type="scientific">Salix purpurea</name>
    <name type="common">Purple osier willow</name>
    <dbReference type="NCBI Taxonomy" id="77065"/>
    <lineage>
        <taxon>Eukaryota</taxon>
        <taxon>Viridiplantae</taxon>
        <taxon>Streptophyta</taxon>
        <taxon>Embryophyta</taxon>
        <taxon>Tracheophyta</taxon>
        <taxon>Spermatophyta</taxon>
        <taxon>Magnoliopsida</taxon>
        <taxon>eudicotyledons</taxon>
        <taxon>Gunneridae</taxon>
        <taxon>Pentapetalae</taxon>
        <taxon>rosids</taxon>
        <taxon>fabids</taxon>
        <taxon>Malpighiales</taxon>
        <taxon>Salicaceae</taxon>
        <taxon>Saliceae</taxon>
        <taxon>Salix</taxon>
    </lineage>
</organism>
<evidence type="ECO:0000313" key="2">
    <source>
        <dbReference type="Proteomes" id="UP001151532"/>
    </source>
</evidence>
<reference evidence="1" key="2">
    <citation type="journal article" date="2023" name="Int. J. Mol. Sci.">
        <title>De Novo Assembly and Annotation of 11 Diverse Shrub Willow (Salix) Genomes Reveals Novel Gene Organization in Sex-Linked Regions.</title>
        <authorList>
            <person name="Hyden B."/>
            <person name="Feng K."/>
            <person name="Yates T.B."/>
            <person name="Jawdy S."/>
            <person name="Cereghino C."/>
            <person name="Smart L.B."/>
            <person name="Muchero W."/>
        </authorList>
    </citation>
    <scope>NUCLEOTIDE SEQUENCE</scope>
    <source>
        <tissue evidence="1">Shoot tip</tissue>
    </source>
</reference>
<reference evidence="1" key="1">
    <citation type="submission" date="2022-11" db="EMBL/GenBank/DDBJ databases">
        <authorList>
            <person name="Hyden B.L."/>
            <person name="Feng K."/>
            <person name="Yates T."/>
            <person name="Jawdy S."/>
            <person name="Smart L.B."/>
            <person name="Muchero W."/>
        </authorList>
    </citation>
    <scope>NUCLEOTIDE SEQUENCE</scope>
    <source>
        <tissue evidence="1">Shoot tip</tissue>
    </source>
</reference>
<accession>A0A9Q0V0H2</accession>
<dbReference type="EMBL" id="JAPFFK010000010">
    <property type="protein sequence ID" value="KAJ6739876.1"/>
    <property type="molecule type" value="Genomic_DNA"/>
</dbReference>
<sequence>MTFLPFVRRMTRQPWIFELDVSTFIFMALRVGISSVPLSVTC</sequence>
<evidence type="ECO:0000313" key="1">
    <source>
        <dbReference type="EMBL" id="KAJ6739876.1"/>
    </source>
</evidence>
<protein>
    <submittedName>
        <fullName evidence="1">Uncharacterized protein</fullName>
    </submittedName>
</protein>
<keyword evidence="2" id="KW-1185">Reference proteome</keyword>
<gene>
    <name evidence="1" type="ORF">OIU79_000097</name>
</gene>